<dbReference type="InterPro" id="IPR057727">
    <property type="entry name" value="WCX_dom"/>
</dbReference>
<dbReference type="PANTHER" id="PTHR34580:SF3">
    <property type="entry name" value="PROTEIN PAFB"/>
    <property type="match status" value="1"/>
</dbReference>
<dbReference type="Pfam" id="PF25583">
    <property type="entry name" value="WCX"/>
    <property type="match status" value="1"/>
</dbReference>
<name>A0A077MDS2_9MICO</name>
<dbReference type="PANTHER" id="PTHR34580">
    <property type="match status" value="1"/>
</dbReference>
<dbReference type="Proteomes" id="UP000035720">
    <property type="component" value="Unassembled WGS sequence"/>
</dbReference>
<feature type="domain" description="WCX" evidence="3">
    <location>
        <begin position="250"/>
        <end position="322"/>
    </location>
</feature>
<evidence type="ECO:0000313" key="5">
    <source>
        <dbReference type="Proteomes" id="UP000035720"/>
    </source>
</evidence>
<dbReference type="RefSeq" id="WP_048543635.1">
    <property type="nucleotide sequence ID" value="NZ_HF571038.1"/>
</dbReference>
<dbReference type="STRING" id="1193518.BN13_30044"/>
<evidence type="ECO:0000313" key="4">
    <source>
        <dbReference type="EMBL" id="CCI53092.1"/>
    </source>
</evidence>
<dbReference type="Pfam" id="PF13280">
    <property type="entry name" value="WYL"/>
    <property type="match status" value="1"/>
</dbReference>
<feature type="domain" description="WYL" evidence="2">
    <location>
        <begin position="153"/>
        <end position="216"/>
    </location>
</feature>
<evidence type="ECO:0000259" key="2">
    <source>
        <dbReference type="Pfam" id="PF13280"/>
    </source>
</evidence>
<dbReference type="InterPro" id="IPR051534">
    <property type="entry name" value="CBASS_pafABC_assoc_protein"/>
</dbReference>
<protein>
    <submittedName>
        <fullName evidence="4">Transcriptional regulator-like protein</fullName>
    </submittedName>
</protein>
<evidence type="ECO:0000259" key="3">
    <source>
        <dbReference type="Pfam" id="PF25583"/>
    </source>
</evidence>
<dbReference type="PROSITE" id="PS52050">
    <property type="entry name" value="WYL"/>
    <property type="match status" value="1"/>
</dbReference>
<gene>
    <name evidence="4" type="ORF">BN13_30044</name>
</gene>
<evidence type="ECO:0000256" key="1">
    <source>
        <dbReference type="SAM" id="MobiDB-lite"/>
    </source>
</evidence>
<organism evidence="4 5">
    <name type="scientific">Nostocoides jenkinsii Ben 74</name>
    <dbReference type="NCBI Taxonomy" id="1193518"/>
    <lineage>
        <taxon>Bacteria</taxon>
        <taxon>Bacillati</taxon>
        <taxon>Actinomycetota</taxon>
        <taxon>Actinomycetes</taxon>
        <taxon>Micrococcales</taxon>
        <taxon>Intrasporangiaceae</taxon>
        <taxon>Nostocoides</taxon>
    </lineage>
</organism>
<feature type="region of interest" description="Disordered" evidence="1">
    <location>
        <begin position="322"/>
        <end position="344"/>
    </location>
</feature>
<dbReference type="AlphaFoldDB" id="A0A077MDS2"/>
<comment type="caution">
    <text evidence="4">The sequence shown here is derived from an EMBL/GenBank/DDBJ whole genome shotgun (WGS) entry which is preliminary data.</text>
</comment>
<sequence>MAPPNTPAAKTERLMNLVMTLLATRRPLPKARIREIVEQYRTAPSTEAFDRMFERDKDDLRELGIPLVTEEITALFDDEPGYRIHQRDYALPDLALAPDELAVLGLAARTWSHAALAGPAAQALRKLKAVAGDADSQALVGIEPRLTTSEPGFAPLLEAYLDRAPVTFAYRRSATDEARVRHVQPWGMLSRSGRWYVTGQDTDRGEPRVFRLSRIEGQVRRTGKPGSYQPPTDHDPRAMLAADIPRDPAGTARVLVRTGHAHELRRQATGVTEAANGWQLLDLPYADRERLAGDLASLGTSVRVVAPAEVVDATRAVLTAAAAAHPTRGGQSGGGGEPGNGGVS</sequence>
<proteinExistence type="predicted"/>
<dbReference type="EMBL" id="CAJC01000139">
    <property type="protein sequence ID" value="CCI53092.1"/>
    <property type="molecule type" value="Genomic_DNA"/>
</dbReference>
<dbReference type="OrthoDB" id="3268930at2"/>
<keyword evidence="5" id="KW-1185">Reference proteome</keyword>
<accession>A0A077MDS2</accession>
<dbReference type="InterPro" id="IPR026881">
    <property type="entry name" value="WYL_dom"/>
</dbReference>
<reference evidence="4 5" key="1">
    <citation type="journal article" date="2013" name="ISME J.">
        <title>A metabolic model for members of the genus Tetrasphaera involved in enhanced biological phosphorus removal.</title>
        <authorList>
            <person name="Kristiansen R."/>
            <person name="Nguyen H.T.T."/>
            <person name="Saunders A.M."/>
            <person name="Nielsen J.L."/>
            <person name="Wimmer R."/>
            <person name="Le V.Q."/>
            <person name="McIlroy S.J."/>
            <person name="Petrovski S."/>
            <person name="Seviour R.J."/>
            <person name="Calteau A."/>
            <person name="Nielsen K.L."/>
            <person name="Nielsen P.H."/>
        </authorList>
    </citation>
    <scope>NUCLEOTIDE SEQUENCE [LARGE SCALE GENOMIC DNA]</scope>
    <source>
        <strain evidence="4 5">Ben 74</strain>
    </source>
</reference>
<feature type="compositionally biased region" description="Gly residues" evidence="1">
    <location>
        <begin position="330"/>
        <end position="344"/>
    </location>
</feature>